<evidence type="ECO:0000259" key="8">
    <source>
        <dbReference type="PROSITE" id="PS50102"/>
    </source>
</evidence>
<dbReference type="CDD" id="cd12571">
    <property type="entry name" value="RRM6_RBM19"/>
    <property type="match status" value="1"/>
</dbReference>
<feature type="domain" description="RRM" evidence="8">
    <location>
        <begin position="696"/>
        <end position="776"/>
    </location>
</feature>
<evidence type="ECO:0000256" key="6">
    <source>
        <dbReference type="PROSITE-ProRule" id="PRU00176"/>
    </source>
</evidence>
<evidence type="ECO:0000256" key="5">
    <source>
        <dbReference type="ARBA" id="ARBA00023242"/>
    </source>
</evidence>
<evidence type="ECO:0000313" key="10">
    <source>
        <dbReference type="Proteomes" id="UP001353858"/>
    </source>
</evidence>
<feature type="region of interest" description="Disordered" evidence="7">
    <location>
        <begin position="562"/>
        <end position="587"/>
    </location>
</feature>
<dbReference type="PANTHER" id="PTHR48039:SF5">
    <property type="entry name" value="RNA-BINDING PROTEIN 28"/>
    <property type="match status" value="1"/>
</dbReference>
<dbReference type="CDD" id="cd12318">
    <property type="entry name" value="RRM5_RBM19_like"/>
    <property type="match status" value="1"/>
</dbReference>
<protein>
    <recommendedName>
        <fullName evidence="8">RRM domain-containing protein</fullName>
    </recommendedName>
</protein>
<keyword evidence="4 6" id="KW-0694">RNA-binding</keyword>
<dbReference type="EMBL" id="JARPUR010000007">
    <property type="protein sequence ID" value="KAK4872453.1"/>
    <property type="molecule type" value="Genomic_DNA"/>
</dbReference>
<dbReference type="Pfam" id="PF00076">
    <property type="entry name" value="RRM_1"/>
    <property type="match status" value="6"/>
</dbReference>
<keyword evidence="5" id="KW-0539">Nucleus</keyword>
<comment type="subcellular location">
    <subcellularLocation>
        <location evidence="1">Nucleus</location>
    </subcellularLocation>
</comment>
<dbReference type="PANTHER" id="PTHR48039">
    <property type="entry name" value="RNA-BINDING MOTIF PROTEIN 14B"/>
    <property type="match status" value="1"/>
</dbReference>
<dbReference type="FunFam" id="3.30.70.330:FF:000738">
    <property type="entry name" value="RNA-binding motif protein 19"/>
    <property type="match status" value="1"/>
</dbReference>
<proteinExistence type="inferred from homology"/>
<dbReference type="AlphaFoldDB" id="A0AAN7P0N3"/>
<dbReference type="SUPFAM" id="SSF54928">
    <property type="entry name" value="RNA-binding domain, RBD"/>
    <property type="match status" value="4"/>
</dbReference>
<evidence type="ECO:0000313" key="9">
    <source>
        <dbReference type="EMBL" id="KAK4872453.1"/>
    </source>
</evidence>
<organism evidence="9 10">
    <name type="scientific">Aquatica leii</name>
    <dbReference type="NCBI Taxonomy" id="1421715"/>
    <lineage>
        <taxon>Eukaryota</taxon>
        <taxon>Metazoa</taxon>
        <taxon>Ecdysozoa</taxon>
        <taxon>Arthropoda</taxon>
        <taxon>Hexapoda</taxon>
        <taxon>Insecta</taxon>
        <taxon>Pterygota</taxon>
        <taxon>Neoptera</taxon>
        <taxon>Endopterygota</taxon>
        <taxon>Coleoptera</taxon>
        <taxon>Polyphaga</taxon>
        <taxon>Elateriformia</taxon>
        <taxon>Elateroidea</taxon>
        <taxon>Lampyridae</taxon>
        <taxon>Luciolinae</taxon>
        <taxon>Aquatica</taxon>
    </lineage>
</organism>
<dbReference type="InterPro" id="IPR012677">
    <property type="entry name" value="Nucleotide-bd_a/b_plait_sf"/>
</dbReference>
<evidence type="ECO:0000256" key="7">
    <source>
        <dbReference type="SAM" id="MobiDB-lite"/>
    </source>
</evidence>
<dbReference type="InterPro" id="IPR034421">
    <property type="entry name" value="RBM19_RRM6"/>
</dbReference>
<dbReference type="PROSITE" id="PS50102">
    <property type="entry name" value="RRM"/>
    <property type="match status" value="6"/>
</dbReference>
<feature type="domain" description="RRM" evidence="8">
    <location>
        <begin position="592"/>
        <end position="675"/>
    </location>
</feature>
<evidence type="ECO:0000256" key="2">
    <source>
        <dbReference type="ARBA" id="ARBA00008033"/>
    </source>
</evidence>
<evidence type="ECO:0000256" key="4">
    <source>
        <dbReference type="ARBA" id="ARBA00022884"/>
    </source>
</evidence>
<name>A0AAN7P0N3_9COLE</name>
<comment type="similarity">
    <text evidence="2">Belongs to the RRM MRD1 family.</text>
</comment>
<feature type="domain" description="RRM" evidence="8">
    <location>
        <begin position="199"/>
        <end position="270"/>
    </location>
</feature>
<dbReference type="GO" id="GO:0005730">
    <property type="term" value="C:nucleolus"/>
    <property type="evidence" value="ECO:0007669"/>
    <property type="project" value="TreeGrafter"/>
</dbReference>
<feature type="domain" description="RRM" evidence="8">
    <location>
        <begin position="302"/>
        <end position="380"/>
    </location>
</feature>
<dbReference type="InterPro" id="IPR035979">
    <property type="entry name" value="RBD_domain_sf"/>
</dbReference>
<dbReference type="InterPro" id="IPR051945">
    <property type="entry name" value="RRM_MRD1_RNA_proc_ribogen"/>
</dbReference>
<feature type="domain" description="RRM" evidence="8">
    <location>
        <begin position="2"/>
        <end position="79"/>
    </location>
</feature>
<dbReference type="Proteomes" id="UP001353858">
    <property type="component" value="Unassembled WGS sequence"/>
</dbReference>
<evidence type="ECO:0000256" key="3">
    <source>
        <dbReference type="ARBA" id="ARBA00022737"/>
    </source>
</evidence>
<feature type="domain" description="RRM" evidence="8">
    <location>
        <begin position="485"/>
        <end position="557"/>
    </location>
</feature>
<sequence>MSRLIVKNLPKNITETKLREIFGVVGTVTDIQLKFTSDGKFRQFAFIGYHNENEANEAVNQFHNSHIKTNKIKVELCAFLGDDKKPKSWSKYAKDSTAYRDSHAEDVPVEPPKPTTEEPRKVELLEKYKDDPNFEEFLQLNAPKSAHLLLEAKQNDRINEKPVENIDTKPAHQEVSDADYMKSLVKQKEEKPKEKMSLYTLKLRNLPYNCKKKDIKDFFRTTMPFSIRLPRHIKGICYVAFKTEKKFKKALVKDKSFINGKQISVTLYKSPTEASDKVDSVKTKWKSQEEALKQEEDIAESGRIFIRNLSYTCTEEDIQERFAKYGPITEINLPIDPTTRKLKGFGFVTFLMPEHAVKAYSDLDGSIVHGRMLHLLPGKAKDEEKVNEAESTNYKQKKASKLKTNAGMSYNWNSLFLGHDAVAEVVARTYGTSKEAVLNPHGNTNAAVRLALGETQIIASTRKYLEGEGVHLDAFNTGPVKRSKTVILVKNLPAETKLSELKQLFTKYGVIGRIIFPPSGITAIVEFLEPSEARKAFTNLAYSKFKYTPLYLEWAPENSLKPQTVTEKDDNQSNVTESEQQEELVKEPDEDTTLFVKNLNFKTTDNSLHQHFQSCGDIYYATVATKRDRNNPSIQLSMGYGFVRFMDKAGANKALKTLQGSTLDDKTLELKRSERTLRNDVHQSKKLVKVIKPTGTKILVRNIPFQANYKELFELFKTFGEIKALRLPKKMSQQNEHRGFGFVDYFTNTDAKKAFEALCQSTHLYGRRLVLEWASTEDQEVDEIRKRTAEHFQSQTTVKCKKSVLNIENT</sequence>
<dbReference type="CDD" id="cd12254">
    <property type="entry name" value="RRM_hnRNPH_ESRPs_RBM12_like"/>
    <property type="match status" value="1"/>
</dbReference>
<evidence type="ECO:0000256" key="1">
    <source>
        <dbReference type="ARBA" id="ARBA00004123"/>
    </source>
</evidence>
<dbReference type="InterPro" id="IPR000504">
    <property type="entry name" value="RRM_dom"/>
</dbReference>
<comment type="caution">
    <text evidence="9">The sequence shown here is derived from an EMBL/GenBank/DDBJ whole genome shotgun (WGS) entry which is preliminary data.</text>
</comment>
<dbReference type="Gene3D" id="3.30.70.330">
    <property type="match status" value="6"/>
</dbReference>
<dbReference type="FunFam" id="3.30.70.330:FF:000277">
    <property type="entry name" value="RNA binding motif protein 19"/>
    <property type="match status" value="1"/>
</dbReference>
<dbReference type="InterPro" id="IPR034423">
    <property type="entry name" value="RBM19_RRM5"/>
</dbReference>
<dbReference type="SMART" id="SM00360">
    <property type="entry name" value="RRM"/>
    <property type="match status" value="6"/>
</dbReference>
<gene>
    <name evidence="9" type="ORF">RN001_014482</name>
</gene>
<keyword evidence="3" id="KW-0677">Repeat</keyword>
<accession>A0AAN7P0N3</accession>
<keyword evidence="10" id="KW-1185">Reference proteome</keyword>
<dbReference type="GO" id="GO:0003729">
    <property type="term" value="F:mRNA binding"/>
    <property type="evidence" value="ECO:0007669"/>
    <property type="project" value="TreeGrafter"/>
</dbReference>
<reference evidence="10" key="1">
    <citation type="submission" date="2023-01" db="EMBL/GenBank/DDBJ databases">
        <title>Key to firefly adult light organ development and bioluminescence: homeobox transcription factors regulate luciferase expression and transportation to peroxisome.</title>
        <authorList>
            <person name="Fu X."/>
        </authorList>
    </citation>
    <scope>NUCLEOTIDE SEQUENCE [LARGE SCALE GENOMIC DNA]</scope>
</reference>